<keyword evidence="7" id="KW-0472">Membrane</keyword>
<evidence type="ECO:0000256" key="4">
    <source>
        <dbReference type="ARBA" id="ARBA00029447"/>
    </source>
</evidence>
<evidence type="ECO:0000259" key="8">
    <source>
        <dbReference type="PROSITE" id="PS50111"/>
    </source>
</evidence>
<gene>
    <name evidence="10" type="ORF">ACFSYH_00680</name>
</gene>
<dbReference type="InterPro" id="IPR003660">
    <property type="entry name" value="HAMP_dom"/>
</dbReference>
<feature type="transmembrane region" description="Helical" evidence="7">
    <location>
        <begin position="202"/>
        <end position="223"/>
    </location>
</feature>
<dbReference type="Gene3D" id="1.10.287.950">
    <property type="entry name" value="Methyl-accepting chemotaxis protein"/>
    <property type="match status" value="1"/>
</dbReference>
<evidence type="ECO:0000313" key="11">
    <source>
        <dbReference type="Proteomes" id="UP001597391"/>
    </source>
</evidence>
<organism evidence="10 11">
    <name type="scientific">Populibacterium corticicola</name>
    <dbReference type="NCBI Taxonomy" id="1812826"/>
    <lineage>
        <taxon>Bacteria</taxon>
        <taxon>Bacillati</taxon>
        <taxon>Actinomycetota</taxon>
        <taxon>Actinomycetes</taxon>
        <taxon>Micrococcales</taxon>
        <taxon>Jonesiaceae</taxon>
        <taxon>Populibacterium</taxon>
    </lineage>
</organism>
<proteinExistence type="inferred from homology"/>
<keyword evidence="11" id="KW-1185">Reference proteome</keyword>
<keyword evidence="6" id="KW-0175">Coiled coil</keyword>
<evidence type="ECO:0000313" key="10">
    <source>
        <dbReference type="EMBL" id="MFD2839089.1"/>
    </source>
</evidence>
<keyword evidence="3 5" id="KW-0807">Transducer</keyword>
<dbReference type="Pfam" id="PF00672">
    <property type="entry name" value="HAMP"/>
    <property type="match status" value="1"/>
</dbReference>
<feature type="coiled-coil region" evidence="6">
    <location>
        <begin position="49"/>
        <end position="76"/>
    </location>
</feature>
<keyword evidence="2 7" id="KW-1133">Transmembrane helix</keyword>
<evidence type="ECO:0000259" key="9">
    <source>
        <dbReference type="PROSITE" id="PS50885"/>
    </source>
</evidence>
<name>A0ABW5XBI4_9MICO</name>
<evidence type="ECO:0000256" key="3">
    <source>
        <dbReference type="ARBA" id="ARBA00023224"/>
    </source>
</evidence>
<evidence type="ECO:0000256" key="2">
    <source>
        <dbReference type="ARBA" id="ARBA00022989"/>
    </source>
</evidence>
<dbReference type="Pfam" id="PF00015">
    <property type="entry name" value="MCPsignal"/>
    <property type="match status" value="1"/>
</dbReference>
<protein>
    <submittedName>
        <fullName evidence="10">Methyl-accepting chemotaxis protein</fullName>
    </submittedName>
</protein>
<dbReference type="PROSITE" id="PS50885">
    <property type="entry name" value="HAMP"/>
    <property type="match status" value="1"/>
</dbReference>
<keyword evidence="1 7" id="KW-0812">Transmembrane</keyword>
<dbReference type="SMART" id="SM00283">
    <property type="entry name" value="MA"/>
    <property type="match status" value="1"/>
</dbReference>
<reference evidence="11" key="1">
    <citation type="journal article" date="2019" name="Int. J. Syst. Evol. Microbiol.">
        <title>The Global Catalogue of Microorganisms (GCM) 10K type strain sequencing project: providing services to taxonomists for standard genome sequencing and annotation.</title>
        <authorList>
            <consortium name="The Broad Institute Genomics Platform"/>
            <consortium name="The Broad Institute Genome Sequencing Center for Infectious Disease"/>
            <person name="Wu L."/>
            <person name="Ma J."/>
        </authorList>
    </citation>
    <scope>NUCLEOTIDE SEQUENCE [LARGE SCALE GENOMIC DNA]</scope>
    <source>
        <strain evidence="11">KCTC 33576</strain>
    </source>
</reference>
<dbReference type="InterPro" id="IPR004089">
    <property type="entry name" value="MCPsignal_dom"/>
</dbReference>
<dbReference type="SMART" id="SM00304">
    <property type="entry name" value="HAMP"/>
    <property type="match status" value="2"/>
</dbReference>
<sequence length="539" mass="57171">MDDNSSSIPAAKTPAGWFGGLPVRAKVLAIAVIGAVTAVLITVVALVSLSAQQDAVKRSEQEISTANQESQAMERYIWNSRLQVNSTRATVSASINEELFAEFEQNYSDAVAQAELLWSHFDSQYKDEVMTSLESYRTLVLGDFKDQTLRMASANAERIRINELNPAGEGLLELFDKINQEIEQFGVDSTAQAAQSARLQNMVVIAVAVLGSLLALGLGLMIANHMVRDIQSVRDALRALSSGDFTSQTEVASRDEIGEMAQALEEVQENLREILSSVVETSEQAVSENIVLSAISQQLAMTIEQTSKQAAIVASAAEQISTNVQNAASGSEQMSASIREIAQNAQEATAVARTAASTAEATNVTVSRLGESSREIGDVIKSITSIAEQTNLLALNATIEAARAGEAGKGFAVVAGEVKELAAESARAAEDVARRVEAIQNDTNSAVSAIAQIAEIVESINNYQMTIASAVEEQTATTNEMSRSVAEAATGSTEIAGNINEVAANVNQSGPAFDSLDEAITKVSSAAKDLSARVQVFRF</sequence>
<feature type="domain" description="HAMP" evidence="9">
    <location>
        <begin position="224"/>
        <end position="276"/>
    </location>
</feature>
<comment type="similarity">
    <text evidence="4">Belongs to the methyl-accepting chemotaxis (MCP) protein family.</text>
</comment>
<evidence type="ECO:0000256" key="5">
    <source>
        <dbReference type="PROSITE-ProRule" id="PRU00284"/>
    </source>
</evidence>
<dbReference type="EMBL" id="JBHUOP010000001">
    <property type="protein sequence ID" value="MFD2839089.1"/>
    <property type="molecule type" value="Genomic_DNA"/>
</dbReference>
<feature type="transmembrane region" description="Helical" evidence="7">
    <location>
        <begin position="27"/>
        <end position="49"/>
    </location>
</feature>
<dbReference type="PANTHER" id="PTHR32089:SF112">
    <property type="entry name" value="LYSOZYME-LIKE PROTEIN-RELATED"/>
    <property type="match status" value="1"/>
</dbReference>
<dbReference type="PROSITE" id="PS50111">
    <property type="entry name" value="CHEMOTAXIS_TRANSDUC_2"/>
    <property type="match status" value="1"/>
</dbReference>
<comment type="caution">
    <text evidence="10">The sequence shown here is derived from an EMBL/GenBank/DDBJ whole genome shotgun (WGS) entry which is preliminary data.</text>
</comment>
<dbReference type="CDD" id="cd06225">
    <property type="entry name" value="HAMP"/>
    <property type="match status" value="1"/>
</dbReference>
<dbReference type="Proteomes" id="UP001597391">
    <property type="component" value="Unassembled WGS sequence"/>
</dbReference>
<dbReference type="SUPFAM" id="SSF58104">
    <property type="entry name" value="Methyl-accepting chemotaxis protein (MCP) signaling domain"/>
    <property type="match status" value="1"/>
</dbReference>
<evidence type="ECO:0000256" key="1">
    <source>
        <dbReference type="ARBA" id="ARBA00022692"/>
    </source>
</evidence>
<dbReference type="PANTHER" id="PTHR32089">
    <property type="entry name" value="METHYL-ACCEPTING CHEMOTAXIS PROTEIN MCPB"/>
    <property type="match status" value="1"/>
</dbReference>
<dbReference type="RefSeq" id="WP_377464497.1">
    <property type="nucleotide sequence ID" value="NZ_JBHUOP010000001.1"/>
</dbReference>
<feature type="domain" description="Methyl-accepting transducer" evidence="8">
    <location>
        <begin position="295"/>
        <end position="510"/>
    </location>
</feature>
<accession>A0ABW5XBI4</accession>
<evidence type="ECO:0000256" key="7">
    <source>
        <dbReference type="SAM" id="Phobius"/>
    </source>
</evidence>
<evidence type="ECO:0000256" key="6">
    <source>
        <dbReference type="SAM" id="Coils"/>
    </source>
</evidence>